<dbReference type="InterPro" id="IPR020904">
    <property type="entry name" value="Sc_DH/Rdtase_CS"/>
</dbReference>
<dbReference type="SUPFAM" id="SSF51735">
    <property type="entry name" value="NAD(P)-binding Rossmann-fold domains"/>
    <property type="match status" value="1"/>
</dbReference>
<dbReference type="EC" id="1.-.-.-" evidence="3"/>
<accession>A0AAU7D2Q3</accession>
<evidence type="ECO:0000256" key="2">
    <source>
        <dbReference type="ARBA" id="ARBA00023002"/>
    </source>
</evidence>
<dbReference type="AlphaFoldDB" id="A0AAU7D2Q3"/>
<dbReference type="EMBL" id="CP121195">
    <property type="protein sequence ID" value="XBH15006.1"/>
    <property type="molecule type" value="Genomic_DNA"/>
</dbReference>
<dbReference type="Gene3D" id="3.40.50.720">
    <property type="entry name" value="NAD(P)-binding Rossmann-like Domain"/>
    <property type="match status" value="1"/>
</dbReference>
<sequence length="263" mass="28314">MSTPPIYTPTIYATYPSLANQVVLVTGGASGIGAATVEEFALQGARVAFLDLADKAALALIDDLSQRCQHPPIYHHCDLTDIDGLQSTIAAITEQLGTPRVLINNAANDDRHRFEDVTAASWDAGMAANLRHQFFAAQAVAPGMKAAGGGSIINMSSISWMIPTPHLSVYVTAKAAIVGMTRSMAKDLGLANIRVNAVLPGAVLTEKQQRLYMSADYEQKLFEVQFLKRHILPVEVSRLLLFLAADDSSAITSQNYIIDAGWM</sequence>
<dbReference type="InterPro" id="IPR036291">
    <property type="entry name" value="NAD(P)-bd_dom_sf"/>
</dbReference>
<protein>
    <submittedName>
        <fullName evidence="3">SDR family NAD(P)-dependent oxidoreductase</fullName>
        <ecNumber evidence="3">1.-.-.-</ecNumber>
    </submittedName>
</protein>
<comment type="similarity">
    <text evidence="1">Belongs to the short-chain dehydrogenases/reductases (SDR) family.</text>
</comment>
<keyword evidence="2 3" id="KW-0560">Oxidoreductase</keyword>
<proteinExistence type="inferred from homology"/>
<dbReference type="InterPro" id="IPR002347">
    <property type="entry name" value="SDR_fam"/>
</dbReference>
<dbReference type="Pfam" id="PF13561">
    <property type="entry name" value="adh_short_C2"/>
    <property type="match status" value="1"/>
</dbReference>
<evidence type="ECO:0000313" key="3">
    <source>
        <dbReference type="EMBL" id="XBH11523.1"/>
    </source>
</evidence>
<gene>
    <name evidence="3" type="ORF">P4G45_07300</name>
    <name evidence="4" type="ORF">P8936_07535</name>
</gene>
<dbReference type="GO" id="GO:0016491">
    <property type="term" value="F:oxidoreductase activity"/>
    <property type="evidence" value="ECO:0007669"/>
    <property type="project" value="UniProtKB-KW"/>
</dbReference>
<dbReference type="PANTHER" id="PTHR43639">
    <property type="entry name" value="OXIDOREDUCTASE, SHORT-CHAIN DEHYDROGENASE/REDUCTASE FAMILY (AFU_ORTHOLOGUE AFUA_5G02870)"/>
    <property type="match status" value="1"/>
</dbReference>
<dbReference type="EMBL" id="CP121194">
    <property type="protein sequence ID" value="XBH11523.1"/>
    <property type="molecule type" value="Genomic_DNA"/>
</dbReference>
<evidence type="ECO:0000256" key="1">
    <source>
        <dbReference type="ARBA" id="ARBA00006484"/>
    </source>
</evidence>
<organism evidence="3">
    <name type="scientific">Edaphobacter paludis</name>
    <dbReference type="NCBI Taxonomy" id="3035702"/>
    <lineage>
        <taxon>Bacteria</taxon>
        <taxon>Pseudomonadati</taxon>
        <taxon>Acidobacteriota</taxon>
        <taxon>Terriglobia</taxon>
        <taxon>Terriglobales</taxon>
        <taxon>Acidobacteriaceae</taxon>
        <taxon>Edaphobacter</taxon>
    </lineage>
</organism>
<dbReference type="PRINTS" id="PR00080">
    <property type="entry name" value="SDRFAMILY"/>
</dbReference>
<dbReference type="PROSITE" id="PS00061">
    <property type="entry name" value="ADH_SHORT"/>
    <property type="match status" value="1"/>
</dbReference>
<dbReference type="FunFam" id="3.40.50.720:FF:000084">
    <property type="entry name" value="Short-chain dehydrogenase reductase"/>
    <property type="match status" value="1"/>
</dbReference>
<evidence type="ECO:0000313" key="4">
    <source>
        <dbReference type="EMBL" id="XBH15006.1"/>
    </source>
</evidence>
<dbReference type="CDD" id="cd05233">
    <property type="entry name" value="SDR_c"/>
    <property type="match status" value="1"/>
</dbReference>
<dbReference type="PRINTS" id="PR00081">
    <property type="entry name" value="GDHRDH"/>
</dbReference>
<dbReference type="KEGG" id="epl:P4G45_07300"/>
<accession>A0AAU7DCD1</accession>
<dbReference type="PANTHER" id="PTHR43639:SF1">
    <property type="entry name" value="SHORT-CHAIN DEHYDROGENASE_REDUCTASE FAMILY PROTEIN"/>
    <property type="match status" value="1"/>
</dbReference>
<reference evidence="3" key="1">
    <citation type="submission" date="2023-03" db="EMBL/GenBank/DDBJ databases">
        <title>Edaphobacter sp.</title>
        <authorList>
            <person name="Huber K.J."/>
            <person name="Papendorf J."/>
            <person name="Pilke C."/>
            <person name="Bunk B."/>
            <person name="Sproeer C."/>
            <person name="Pester M."/>
        </authorList>
    </citation>
    <scope>NUCLEOTIDE SEQUENCE</scope>
    <source>
        <strain evidence="3">DSM 109919</strain>
        <strain evidence="4">DSM 109920</strain>
    </source>
</reference>
<name>A0AAU7D2Q3_9BACT</name>
<dbReference type="RefSeq" id="WP_348269015.1">
    <property type="nucleotide sequence ID" value="NZ_CP121194.1"/>
</dbReference>